<name>A0A0D7B242_9AGAR</name>
<reference evidence="2 3" key="1">
    <citation type="journal article" date="2015" name="Fungal Genet. Biol.">
        <title>Evolution of novel wood decay mechanisms in Agaricales revealed by the genome sequences of Fistulina hepatica and Cylindrobasidium torrendii.</title>
        <authorList>
            <person name="Floudas D."/>
            <person name="Held B.W."/>
            <person name="Riley R."/>
            <person name="Nagy L.G."/>
            <person name="Koehler G."/>
            <person name="Ransdell A.S."/>
            <person name="Younus H."/>
            <person name="Chow J."/>
            <person name="Chiniquy J."/>
            <person name="Lipzen A."/>
            <person name="Tritt A."/>
            <person name="Sun H."/>
            <person name="Haridas S."/>
            <person name="LaButti K."/>
            <person name="Ohm R.A."/>
            <person name="Kues U."/>
            <person name="Blanchette R.A."/>
            <person name="Grigoriev I.V."/>
            <person name="Minto R.E."/>
            <person name="Hibbett D.S."/>
        </authorList>
    </citation>
    <scope>NUCLEOTIDE SEQUENCE [LARGE SCALE GENOMIC DNA]</scope>
    <source>
        <strain evidence="2 3">FP15055 ss-10</strain>
    </source>
</reference>
<gene>
    <name evidence="2" type="ORF">CYLTODRAFT_413450</name>
</gene>
<dbReference type="Proteomes" id="UP000054007">
    <property type="component" value="Unassembled WGS sequence"/>
</dbReference>
<feature type="compositionally biased region" description="Basic and acidic residues" evidence="1">
    <location>
        <begin position="29"/>
        <end position="46"/>
    </location>
</feature>
<evidence type="ECO:0000256" key="1">
    <source>
        <dbReference type="SAM" id="MobiDB-lite"/>
    </source>
</evidence>
<feature type="compositionally biased region" description="Basic and acidic residues" evidence="1">
    <location>
        <begin position="201"/>
        <end position="214"/>
    </location>
</feature>
<evidence type="ECO:0000313" key="2">
    <source>
        <dbReference type="EMBL" id="KIY64260.1"/>
    </source>
</evidence>
<feature type="compositionally biased region" description="Low complexity" evidence="1">
    <location>
        <begin position="1"/>
        <end position="10"/>
    </location>
</feature>
<evidence type="ECO:0000313" key="3">
    <source>
        <dbReference type="Proteomes" id="UP000054007"/>
    </source>
</evidence>
<feature type="region of interest" description="Disordered" evidence="1">
    <location>
        <begin position="201"/>
        <end position="223"/>
    </location>
</feature>
<keyword evidence="3" id="KW-1185">Reference proteome</keyword>
<feature type="region of interest" description="Disordered" evidence="1">
    <location>
        <begin position="1"/>
        <end position="112"/>
    </location>
</feature>
<dbReference type="AlphaFoldDB" id="A0A0D7B242"/>
<proteinExistence type="predicted"/>
<sequence>MAKGKSAANGKGKGVMGSFVPSPASYTLEKWRKGEREEQCSADLEKPLAVQRQTEREKRNPVGRRRSTLRGEAESTPFGKGECTPLVVKREAHSPPSEDDAHSPSKHPPLSLSLRVTVRERRTLSALLLENEERKNRVLFHAERRARFFRGTQCLFEGRRGIFERTQRRGLGFERSRGGAQEEEGGRGVLGLRHSISFRGGVEERGLRTKEKKGGAVGREDDD</sequence>
<organism evidence="2 3">
    <name type="scientific">Cylindrobasidium torrendii FP15055 ss-10</name>
    <dbReference type="NCBI Taxonomy" id="1314674"/>
    <lineage>
        <taxon>Eukaryota</taxon>
        <taxon>Fungi</taxon>
        <taxon>Dikarya</taxon>
        <taxon>Basidiomycota</taxon>
        <taxon>Agaricomycotina</taxon>
        <taxon>Agaricomycetes</taxon>
        <taxon>Agaricomycetidae</taxon>
        <taxon>Agaricales</taxon>
        <taxon>Marasmiineae</taxon>
        <taxon>Physalacriaceae</taxon>
        <taxon>Cylindrobasidium</taxon>
    </lineage>
</organism>
<dbReference type="EMBL" id="KN880645">
    <property type="protein sequence ID" value="KIY64260.1"/>
    <property type="molecule type" value="Genomic_DNA"/>
</dbReference>
<protein>
    <submittedName>
        <fullName evidence="2">Uncharacterized protein</fullName>
    </submittedName>
</protein>
<accession>A0A0D7B242</accession>